<keyword evidence="9" id="KW-0472">Membrane</keyword>
<dbReference type="Proteomes" id="UP000789405">
    <property type="component" value="Unassembled WGS sequence"/>
</dbReference>
<dbReference type="Gene3D" id="1.50.10.10">
    <property type="match status" value="1"/>
</dbReference>
<name>A0A9N8Z101_9GLOM</name>
<evidence type="ECO:0000256" key="6">
    <source>
        <dbReference type="ARBA" id="ARBA00023277"/>
    </source>
</evidence>
<keyword evidence="9" id="KW-0812">Transmembrane</keyword>
<evidence type="ECO:0000256" key="4">
    <source>
        <dbReference type="ARBA" id="ARBA00022801"/>
    </source>
</evidence>
<comment type="similarity">
    <text evidence="2">Belongs to the glycosyl hydrolase 9 (cellulase E) family.</text>
</comment>
<keyword evidence="12" id="KW-1185">Reference proteome</keyword>
<dbReference type="PANTHER" id="PTHR22298">
    <property type="entry name" value="ENDO-1,4-BETA-GLUCANASE"/>
    <property type="match status" value="1"/>
</dbReference>
<proteinExistence type="inferred from homology"/>
<dbReference type="InterPro" id="IPR001701">
    <property type="entry name" value="Glyco_hydro_9"/>
</dbReference>
<evidence type="ECO:0000256" key="2">
    <source>
        <dbReference type="ARBA" id="ARBA00007072"/>
    </source>
</evidence>
<evidence type="ECO:0000256" key="3">
    <source>
        <dbReference type="ARBA" id="ARBA00012601"/>
    </source>
</evidence>
<evidence type="ECO:0000259" key="10">
    <source>
        <dbReference type="Pfam" id="PF00759"/>
    </source>
</evidence>
<keyword evidence="7" id="KW-0326">Glycosidase</keyword>
<dbReference type="InterPro" id="IPR012341">
    <property type="entry name" value="6hp_glycosidase-like_sf"/>
</dbReference>
<feature type="transmembrane region" description="Helical" evidence="9">
    <location>
        <begin position="497"/>
        <end position="518"/>
    </location>
</feature>
<accession>A0A9N8Z101</accession>
<dbReference type="EMBL" id="CAJVPY010000222">
    <property type="protein sequence ID" value="CAG8458816.1"/>
    <property type="molecule type" value="Genomic_DNA"/>
</dbReference>
<keyword evidence="5" id="KW-0136">Cellulose degradation</keyword>
<gene>
    <name evidence="11" type="ORF">DERYTH_LOCUS904</name>
</gene>
<evidence type="ECO:0000256" key="9">
    <source>
        <dbReference type="SAM" id="Phobius"/>
    </source>
</evidence>
<keyword evidence="8" id="KW-0624">Polysaccharide degradation</keyword>
<evidence type="ECO:0000256" key="8">
    <source>
        <dbReference type="ARBA" id="ARBA00023326"/>
    </source>
</evidence>
<sequence length="594" mass="66556">MIPAAKAETSLGLLPSPDIPGIPKEGDDYSKLLAYSLYFYEAQRSGYLPENNRVSWRHDSALDDGKDRGINLTGGYYDAGDYVKFALPLSWVLSLTSWGAIEWFEGYKLSNQTEYLREMIKWGTDWLIAAHPQPNQLFIQVGSSLIDNSYWGPDTNIPKPRPAYDINATLHGTDVASEAAAAFASTAILFRDFFNDTDYASTLISHAINVYTFAENQTLKLSSSSIPGSFGYSTSTYTDKLVYGAIWLYKATNQTQYLNKAINYYRQFQLQNSLRIMSWDDQTGACNILLAQIYHGKSKENYTIWSNETERYLDRIMTNQSNCNLTNGGLLWCKGDSGAASIPISLYGAFGFFMYSSYTSTTEKVNAYINFATSQIDYLFGANPMKRFYVVDVHPNSPKNPHHAGAHGGTNIGNLNDPPETMHPLYGAIVGGPNINDSYDDSRTNIVQSEVALDYNSAFQGIMAYYVIKTYVSPTPSNPNEPIIPNSTSSLTQQQKIIIIVASLSFLILLIFISVIMARKYKGFEFYKGKIQKHPEENNQDRKSIDYFEKYYQDTECETIKNSEQENISSSDTVVDSSDDAVIDSSNDTVIDIE</sequence>
<evidence type="ECO:0000313" key="11">
    <source>
        <dbReference type="EMBL" id="CAG8458816.1"/>
    </source>
</evidence>
<comment type="catalytic activity">
    <reaction evidence="1">
        <text>Endohydrolysis of (1-&gt;4)-beta-D-glucosidic linkages in cellulose, lichenin and cereal beta-D-glucans.</text>
        <dbReference type="EC" id="3.2.1.4"/>
    </reaction>
</comment>
<evidence type="ECO:0000256" key="1">
    <source>
        <dbReference type="ARBA" id="ARBA00000966"/>
    </source>
</evidence>
<dbReference type="Pfam" id="PF00759">
    <property type="entry name" value="Glyco_hydro_9"/>
    <property type="match status" value="1"/>
</dbReference>
<reference evidence="11" key="1">
    <citation type="submission" date="2021-06" db="EMBL/GenBank/DDBJ databases">
        <authorList>
            <person name="Kallberg Y."/>
            <person name="Tangrot J."/>
            <person name="Rosling A."/>
        </authorList>
    </citation>
    <scope>NUCLEOTIDE SEQUENCE</scope>
    <source>
        <strain evidence="11">MA453B</strain>
    </source>
</reference>
<keyword evidence="9" id="KW-1133">Transmembrane helix</keyword>
<evidence type="ECO:0000313" key="12">
    <source>
        <dbReference type="Proteomes" id="UP000789405"/>
    </source>
</evidence>
<dbReference type="SUPFAM" id="SSF48208">
    <property type="entry name" value="Six-hairpin glycosidases"/>
    <property type="match status" value="1"/>
</dbReference>
<dbReference type="InterPro" id="IPR008928">
    <property type="entry name" value="6-hairpin_glycosidase_sf"/>
</dbReference>
<organism evidence="11 12">
    <name type="scientific">Dentiscutata erythropus</name>
    <dbReference type="NCBI Taxonomy" id="1348616"/>
    <lineage>
        <taxon>Eukaryota</taxon>
        <taxon>Fungi</taxon>
        <taxon>Fungi incertae sedis</taxon>
        <taxon>Mucoromycota</taxon>
        <taxon>Glomeromycotina</taxon>
        <taxon>Glomeromycetes</taxon>
        <taxon>Diversisporales</taxon>
        <taxon>Gigasporaceae</taxon>
        <taxon>Dentiscutata</taxon>
    </lineage>
</organism>
<evidence type="ECO:0000256" key="5">
    <source>
        <dbReference type="ARBA" id="ARBA00023001"/>
    </source>
</evidence>
<dbReference type="GO" id="GO:0008810">
    <property type="term" value="F:cellulase activity"/>
    <property type="evidence" value="ECO:0007669"/>
    <property type="project" value="UniProtKB-EC"/>
</dbReference>
<comment type="caution">
    <text evidence="11">The sequence shown here is derived from an EMBL/GenBank/DDBJ whole genome shotgun (WGS) entry which is preliminary data.</text>
</comment>
<dbReference type="EC" id="3.2.1.4" evidence="3"/>
<protein>
    <recommendedName>
        <fullName evidence="3">cellulase</fullName>
        <ecNumber evidence="3">3.2.1.4</ecNumber>
    </recommendedName>
</protein>
<keyword evidence="4" id="KW-0378">Hydrolase</keyword>
<feature type="domain" description="Glycoside hydrolase family 9" evidence="10">
    <location>
        <begin position="29"/>
        <end position="462"/>
    </location>
</feature>
<evidence type="ECO:0000256" key="7">
    <source>
        <dbReference type="ARBA" id="ARBA00023295"/>
    </source>
</evidence>
<keyword evidence="6" id="KW-0119">Carbohydrate metabolism</keyword>
<dbReference type="GO" id="GO:0030245">
    <property type="term" value="P:cellulose catabolic process"/>
    <property type="evidence" value="ECO:0007669"/>
    <property type="project" value="UniProtKB-KW"/>
</dbReference>
<dbReference type="AlphaFoldDB" id="A0A9N8Z101"/>
<dbReference type="OrthoDB" id="2371902at2759"/>